<reference evidence="11" key="1">
    <citation type="submission" date="2020-10" db="EMBL/GenBank/DDBJ databases">
        <authorList>
            <person name="Gilroy R."/>
        </authorList>
    </citation>
    <scope>NUCLEOTIDE SEQUENCE</scope>
    <source>
        <strain evidence="11">15467</strain>
    </source>
</reference>
<evidence type="ECO:0000256" key="2">
    <source>
        <dbReference type="ARBA" id="ARBA00022448"/>
    </source>
</evidence>
<dbReference type="GO" id="GO:0005829">
    <property type="term" value="C:cytosol"/>
    <property type="evidence" value="ECO:0007669"/>
    <property type="project" value="TreeGrafter"/>
</dbReference>
<organism evidence="11 12">
    <name type="scientific">Candidatus Egerieousia excrementavium</name>
    <dbReference type="NCBI Taxonomy" id="2840778"/>
    <lineage>
        <taxon>Bacteria</taxon>
        <taxon>Pseudomonadati</taxon>
        <taxon>Bacteroidota</taxon>
        <taxon>Bacteroidia</taxon>
        <taxon>Bacteroidales</taxon>
        <taxon>Candidatus Egerieousia</taxon>
    </lineage>
</organism>
<dbReference type="GO" id="GO:0015035">
    <property type="term" value="F:protein-disulfide reductase activity"/>
    <property type="evidence" value="ECO:0007669"/>
    <property type="project" value="UniProtKB-UniRule"/>
</dbReference>
<name>A0A9D9GY90_9BACT</name>
<feature type="active site" description="Nucleophile" evidence="8">
    <location>
        <position position="30"/>
    </location>
</feature>
<evidence type="ECO:0000256" key="4">
    <source>
        <dbReference type="ARBA" id="ARBA00023157"/>
    </source>
</evidence>
<sequence length="105" mass="11543">MEINVNDSNFNEVVLQNEKPVLVDFWATWCGPCRALAPVIEEIAKEFEGKAVVAKCNVDEAADAPVNYGIRNIPTLIFFKGGEVKGKIVGNVPKSNIVEELNKLL</sequence>
<dbReference type="NCBIfam" id="TIGR01068">
    <property type="entry name" value="thioredoxin"/>
    <property type="match status" value="1"/>
</dbReference>
<dbReference type="EMBL" id="JADINB010000102">
    <property type="protein sequence ID" value="MBO8429184.1"/>
    <property type="molecule type" value="Genomic_DNA"/>
</dbReference>
<keyword evidence="3" id="KW-0249">Electron transport</keyword>
<feature type="disulfide bond" description="Redox-active" evidence="9">
    <location>
        <begin position="30"/>
        <end position="33"/>
    </location>
</feature>
<evidence type="ECO:0000256" key="1">
    <source>
        <dbReference type="ARBA" id="ARBA00008987"/>
    </source>
</evidence>
<dbReference type="PIRSF" id="PIRSF000077">
    <property type="entry name" value="Thioredoxin"/>
    <property type="match status" value="1"/>
</dbReference>
<feature type="site" description="Contributes to redox potential value" evidence="8">
    <location>
        <position position="32"/>
    </location>
</feature>
<comment type="similarity">
    <text evidence="1 7">Belongs to the thioredoxin family.</text>
</comment>
<dbReference type="PRINTS" id="PR00421">
    <property type="entry name" value="THIOREDOXIN"/>
</dbReference>
<feature type="active site" description="Nucleophile" evidence="8">
    <location>
        <position position="33"/>
    </location>
</feature>
<keyword evidence="4 9" id="KW-1015">Disulfide bond</keyword>
<keyword evidence="2" id="KW-0813">Transport</keyword>
<dbReference type="InterPro" id="IPR036249">
    <property type="entry name" value="Thioredoxin-like_sf"/>
</dbReference>
<evidence type="ECO:0000256" key="5">
    <source>
        <dbReference type="ARBA" id="ARBA00023284"/>
    </source>
</evidence>
<comment type="caution">
    <text evidence="11">The sequence shown here is derived from an EMBL/GenBank/DDBJ whole genome shotgun (WGS) entry which is preliminary data.</text>
</comment>
<dbReference type="InterPro" id="IPR013766">
    <property type="entry name" value="Thioredoxin_domain"/>
</dbReference>
<evidence type="ECO:0000256" key="9">
    <source>
        <dbReference type="PIRSR" id="PIRSR000077-4"/>
    </source>
</evidence>
<protein>
    <recommendedName>
        <fullName evidence="6 7">Thioredoxin</fullName>
    </recommendedName>
</protein>
<evidence type="ECO:0000313" key="11">
    <source>
        <dbReference type="EMBL" id="MBO8429184.1"/>
    </source>
</evidence>
<evidence type="ECO:0000256" key="7">
    <source>
        <dbReference type="PIRNR" id="PIRNR000077"/>
    </source>
</evidence>
<feature type="domain" description="Thioredoxin" evidence="10">
    <location>
        <begin position="1"/>
        <end position="105"/>
    </location>
</feature>
<dbReference type="FunFam" id="3.40.30.10:FF:000001">
    <property type="entry name" value="Thioredoxin"/>
    <property type="match status" value="1"/>
</dbReference>
<dbReference type="PANTHER" id="PTHR45663:SF11">
    <property type="entry name" value="GEO12009P1"/>
    <property type="match status" value="1"/>
</dbReference>
<dbReference type="PROSITE" id="PS00194">
    <property type="entry name" value="THIOREDOXIN_1"/>
    <property type="match status" value="1"/>
</dbReference>
<dbReference type="Proteomes" id="UP000823635">
    <property type="component" value="Unassembled WGS sequence"/>
</dbReference>
<evidence type="ECO:0000256" key="6">
    <source>
        <dbReference type="NCBIfam" id="TIGR01068"/>
    </source>
</evidence>
<dbReference type="GO" id="GO:0045454">
    <property type="term" value="P:cell redox homeostasis"/>
    <property type="evidence" value="ECO:0007669"/>
    <property type="project" value="TreeGrafter"/>
</dbReference>
<dbReference type="PROSITE" id="PS51352">
    <property type="entry name" value="THIOREDOXIN_2"/>
    <property type="match status" value="1"/>
</dbReference>
<evidence type="ECO:0000259" key="10">
    <source>
        <dbReference type="PROSITE" id="PS51352"/>
    </source>
</evidence>
<dbReference type="CDD" id="cd02947">
    <property type="entry name" value="TRX_family"/>
    <property type="match status" value="1"/>
</dbReference>
<dbReference type="PANTHER" id="PTHR45663">
    <property type="entry name" value="GEO12009P1"/>
    <property type="match status" value="1"/>
</dbReference>
<dbReference type="InterPro" id="IPR017937">
    <property type="entry name" value="Thioredoxin_CS"/>
</dbReference>
<dbReference type="InterPro" id="IPR005746">
    <property type="entry name" value="Thioredoxin"/>
</dbReference>
<dbReference type="Gene3D" id="3.40.30.10">
    <property type="entry name" value="Glutaredoxin"/>
    <property type="match status" value="1"/>
</dbReference>
<accession>A0A9D9GY90</accession>
<gene>
    <name evidence="11" type="primary">trxA</name>
    <name evidence="11" type="ORF">IAC68_04550</name>
</gene>
<proteinExistence type="inferred from homology"/>
<reference evidence="11" key="2">
    <citation type="journal article" date="2021" name="PeerJ">
        <title>Extensive microbial diversity within the chicken gut microbiome revealed by metagenomics and culture.</title>
        <authorList>
            <person name="Gilroy R."/>
            <person name="Ravi A."/>
            <person name="Getino M."/>
            <person name="Pursley I."/>
            <person name="Horton D.L."/>
            <person name="Alikhan N.F."/>
            <person name="Baker D."/>
            <person name="Gharbi K."/>
            <person name="Hall N."/>
            <person name="Watson M."/>
            <person name="Adriaenssens E.M."/>
            <person name="Foster-Nyarko E."/>
            <person name="Jarju S."/>
            <person name="Secka A."/>
            <person name="Antonio M."/>
            <person name="Oren A."/>
            <person name="Chaudhuri R.R."/>
            <person name="La Ragione R."/>
            <person name="Hildebrand F."/>
            <person name="Pallen M.J."/>
        </authorList>
    </citation>
    <scope>NUCLEOTIDE SEQUENCE</scope>
    <source>
        <strain evidence="11">15467</strain>
    </source>
</reference>
<dbReference type="Pfam" id="PF00085">
    <property type="entry name" value="Thioredoxin"/>
    <property type="match status" value="1"/>
</dbReference>
<evidence type="ECO:0000313" key="12">
    <source>
        <dbReference type="Proteomes" id="UP000823635"/>
    </source>
</evidence>
<dbReference type="AlphaFoldDB" id="A0A9D9GY90"/>
<feature type="site" description="Contributes to redox potential value" evidence="8">
    <location>
        <position position="31"/>
    </location>
</feature>
<evidence type="ECO:0000256" key="8">
    <source>
        <dbReference type="PIRSR" id="PIRSR000077-1"/>
    </source>
</evidence>
<evidence type="ECO:0000256" key="3">
    <source>
        <dbReference type="ARBA" id="ARBA00022982"/>
    </source>
</evidence>
<feature type="site" description="Deprotonates C-terminal active site Cys" evidence="8">
    <location>
        <position position="24"/>
    </location>
</feature>
<dbReference type="SUPFAM" id="SSF52833">
    <property type="entry name" value="Thioredoxin-like"/>
    <property type="match status" value="1"/>
</dbReference>
<keyword evidence="5 9" id="KW-0676">Redox-active center</keyword>